<dbReference type="PANTHER" id="PTHR10694">
    <property type="entry name" value="LYSINE-SPECIFIC DEMETHYLASE"/>
    <property type="match status" value="1"/>
</dbReference>
<dbReference type="GO" id="GO:0141052">
    <property type="term" value="F:histone H3 demethylase activity"/>
    <property type="evidence" value="ECO:0007669"/>
    <property type="project" value="UniProtKB-ARBA"/>
</dbReference>
<feature type="region of interest" description="Disordered" evidence="3">
    <location>
        <begin position="673"/>
        <end position="786"/>
    </location>
</feature>
<keyword evidence="6" id="KW-1185">Reference proteome</keyword>
<organism evidence="5 6">
    <name type="scientific">Klebsormidium nitens</name>
    <name type="common">Green alga</name>
    <name type="synonym">Ulothrix nitens</name>
    <dbReference type="NCBI Taxonomy" id="105231"/>
    <lineage>
        <taxon>Eukaryota</taxon>
        <taxon>Viridiplantae</taxon>
        <taxon>Streptophyta</taxon>
        <taxon>Klebsormidiophyceae</taxon>
        <taxon>Klebsormidiales</taxon>
        <taxon>Klebsormidiaceae</taxon>
        <taxon>Klebsormidium</taxon>
    </lineage>
</organism>
<dbReference type="PANTHER" id="PTHR10694:SF33">
    <property type="entry name" value="LYSINE-SPECIFIC DEMETHYLASE 5"/>
    <property type="match status" value="1"/>
</dbReference>
<name>A0A1Y1IYL5_KLENI</name>
<gene>
    <name evidence="5" type="ORF">KFL_015220010</name>
</gene>
<dbReference type="PROSITE" id="PS51184">
    <property type="entry name" value="JMJC"/>
    <property type="match status" value="1"/>
</dbReference>
<evidence type="ECO:0000259" key="4">
    <source>
        <dbReference type="PROSITE" id="PS51184"/>
    </source>
</evidence>
<sequence>MAPGRFYGGEVPRLVVSVLTLVSVGGFAKFLETVARPLAEKYGAILIKVRDADLEPTLPQRAKEEDEGCTVKSQRKKRAKMKLEVTPQHLQPLDKGVRVLQRGDLAGEDYDKFCSDHEGRLQGSTADAVVDGLGFFSELGDPLFALPDYASDAKTTEKGRNVGQPFLDNLRFCFNFAMVHIGITTGMWYVGGRDTLAPMHLEDLLLESLNYLFGGSSKQWIIIPGVWTTVLMAKLRETGGEDSVNQFLAKKLVIPLATLGLWEIPYFTATQEEGWFVFTTGPHMVRNSGLCCAYAVNAAFPSSLFRYCLAADRSSAFYEREGSGVYGPAMVPVIKMALDFLEHPEQEKSICAHALAWLEEAVDRTSAGIEILQERGIPVENVVEADYRVDGADYRYPPTQRGGPYEKWVNAKDGYGWRCEHCQRDLCLASVRGTRGGELVQTCVHCALEATWELDGVYVFPELERLRSILAAAQPRASPCSCELQGLVEGVAGDTGMQPGSVELTDFCTFAPGATLQANTKGELTYGKDLGKAVHCDEITRQTIEMMARARRAVRVTELEVPIYRTTRFDLRNGVSSRLESLGWVGGFADGKRELGVGELALVDATALREAEELRKRLENEGRALRSVLETERREREEREKELRGNVEAELEELRRLLDAEKSKVREIEKELEAERRRNEGGAGQGGEEAGARERAERRAERAEKRETELLQMLETERRTRGENETLLRQDIEGVERANAELREALASEKGARESAERRAEELREDLEAERQKRGAYTDTLCSSLS</sequence>
<dbReference type="AlphaFoldDB" id="A0A1Y1IYL5"/>
<proteinExistence type="predicted"/>
<feature type="compositionally biased region" description="Basic and acidic residues" evidence="3">
    <location>
        <begin position="690"/>
        <end position="762"/>
    </location>
</feature>
<evidence type="ECO:0000256" key="3">
    <source>
        <dbReference type="SAM" id="MobiDB-lite"/>
    </source>
</evidence>
<accession>A0A1Y1IYL5</accession>
<dbReference type="Gene3D" id="2.60.120.650">
    <property type="entry name" value="Cupin"/>
    <property type="match status" value="1"/>
</dbReference>
<evidence type="ECO:0000256" key="2">
    <source>
        <dbReference type="ARBA" id="ARBA00023004"/>
    </source>
</evidence>
<dbReference type="InterPro" id="IPR003347">
    <property type="entry name" value="JmjC_dom"/>
</dbReference>
<evidence type="ECO:0000313" key="5">
    <source>
        <dbReference type="EMBL" id="GAQ93428.1"/>
    </source>
</evidence>
<evidence type="ECO:0000256" key="1">
    <source>
        <dbReference type="ARBA" id="ARBA00022723"/>
    </source>
</evidence>
<dbReference type="SMART" id="SM00558">
    <property type="entry name" value="JmjC"/>
    <property type="match status" value="1"/>
</dbReference>
<protein>
    <recommendedName>
        <fullName evidence="4">JmjC domain-containing protein</fullName>
    </recommendedName>
</protein>
<feature type="non-terminal residue" evidence="5">
    <location>
        <position position="786"/>
    </location>
</feature>
<dbReference type="Proteomes" id="UP000054558">
    <property type="component" value="Unassembled WGS sequence"/>
</dbReference>
<reference evidence="5 6" key="1">
    <citation type="journal article" date="2014" name="Nat. Commun.">
        <title>Klebsormidium flaccidum genome reveals primary factors for plant terrestrial adaptation.</title>
        <authorList>
            <person name="Hori K."/>
            <person name="Maruyama F."/>
            <person name="Fujisawa T."/>
            <person name="Togashi T."/>
            <person name="Yamamoto N."/>
            <person name="Seo M."/>
            <person name="Sato S."/>
            <person name="Yamada T."/>
            <person name="Mori H."/>
            <person name="Tajima N."/>
            <person name="Moriyama T."/>
            <person name="Ikeuchi M."/>
            <person name="Watanabe M."/>
            <person name="Wada H."/>
            <person name="Kobayashi K."/>
            <person name="Saito M."/>
            <person name="Masuda T."/>
            <person name="Sasaki-Sekimoto Y."/>
            <person name="Mashiguchi K."/>
            <person name="Awai K."/>
            <person name="Shimojima M."/>
            <person name="Masuda S."/>
            <person name="Iwai M."/>
            <person name="Nobusawa T."/>
            <person name="Narise T."/>
            <person name="Kondo S."/>
            <person name="Saito H."/>
            <person name="Sato R."/>
            <person name="Murakawa M."/>
            <person name="Ihara Y."/>
            <person name="Oshima-Yamada Y."/>
            <person name="Ohtaka K."/>
            <person name="Satoh M."/>
            <person name="Sonobe K."/>
            <person name="Ishii M."/>
            <person name="Ohtani R."/>
            <person name="Kanamori-Sato M."/>
            <person name="Honoki R."/>
            <person name="Miyazaki D."/>
            <person name="Mochizuki H."/>
            <person name="Umetsu J."/>
            <person name="Higashi K."/>
            <person name="Shibata D."/>
            <person name="Kamiya Y."/>
            <person name="Sato N."/>
            <person name="Nakamura Y."/>
            <person name="Tabata S."/>
            <person name="Ida S."/>
            <person name="Kurokawa K."/>
            <person name="Ohta H."/>
        </authorList>
    </citation>
    <scope>NUCLEOTIDE SEQUENCE [LARGE SCALE GENOMIC DNA]</scope>
    <source>
        <strain evidence="5 6">NIES-2285</strain>
    </source>
</reference>
<dbReference type="EMBL" id="DF238471">
    <property type="protein sequence ID" value="GAQ93428.1"/>
    <property type="molecule type" value="Genomic_DNA"/>
</dbReference>
<dbReference type="Pfam" id="PF02373">
    <property type="entry name" value="JmjC"/>
    <property type="match status" value="1"/>
</dbReference>
<evidence type="ECO:0000313" key="6">
    <source>
        <dbReference type="Proteomes" id="UP000054558"/>
    </source>
</evidence>
<dbReference type="GO" id="GO:0046872">
    <property type="term" value="F:metal ion binding"/>
    <property type="evidence" value="ECO:0007669"/>
    <property type="project" value="UniProtKB-KW"/>
</dbReference>
<feature type="domain" description="JmjC" evidence="4">
    <location>
        <begin position="135"/>
        <end position="315"/>
    </location>
</feature>
<keyword evidence="2" id="KW-0408">Iron</keyword>
<dbReference type="SUPFAM" id="SSF51197">
    <property type="entry name" value="Clavaminate synthase-like"/>
    <property type="match status" value="1"/>
</dbReference>
<keyword evidence="1" id="KW-0479">Metal-binding</keyword>